<gene>
    <name evidence="3" type="ORF">FA13DRAFT_1865101</name>
</gene>
<evidence type="ECO:0000256" key="1">
    <source>
        <dbReference type="SAM" id="MobiDB-lite"/>
    </source>
</evidence>
<protein>
    <recommendedName>
        <fullName evidence="2">CBF1-interacting co-repressor CIR N-terminal domain-containing protein</fullName>
    </recommendedName>
</protein>
<dbReference type="STRING" id="71717.A0A4Y7T4Y0"/>
<dbReference type="InterPro" id="IPR039875">
    <property type="entry name" value="LENG1-like"/>
</dbReference>
<dbReference type="SMART" id="SM01083">
    <property type="entry name" value="Cir_N"/>
    <property type="match status" value="1"/>
</dbReference>
<dbReference type="InterPro" id="IPR019339">
    <property type="entry name" value="CIR_N_dom"/>
</dbReference>
<feature type="domain" description="CBF1-interacting co-repressor CIR N-terminal" evidence="2">
    <location>
        <begin position="11"/>
        <end position="47"/>
    </location>
</feature>
<feature type="compositionally biased region" description="Polar residues" evidence="1">
    <location>
        <begin position="128"/>
        <end position="137"/>
    </location>
</feature>
<comment type="caution">
    <text evidence="3">The sequence shown here is derived from an EMBL/GenBank/DDBJ whole genome shotgun (WGS) entry which is preliminary data.</text>
</comment>
<sequence length="269" mass="31384">MGKLNIAHHKSYHPYRRDNIDRVRRDEEEAKLKEQAEEGRMRLAPTTNGHINFFEDLEQSSVVAAIKSTVRRRRQWLPLRRRRVSRLHRARRILKPWYSEKGKREAGTMEELPEDKRKRDERRKSSHDPLTSITKQLASRPGHLLRHTHLLPVRPTLSNYLRLEVHPAPALKDPTQARLSRESSERARAQALIEKKRREKGSRGSRDRDAGYSDVFNRDAVNSAHRDRDRDRGDRRWGGGYASKGNRSSWDRDRDNGRGREGSTSGVGK</sequence>
<proteinExistence type="predicted"/>
<feature type="compositionally biased region" description="Basic and acidic residues" evidence="1">
    <location>
        <begin position="224"/>
        <end position="237"/>
    </location>
</feature>
<feature type="region of interest" description="Disordered" evidence="1">
    <location>
        <begin position="171"/>
        <end position="269"/>
    </location>
</feature>
<feature type="compositionally biased region" description="Basic and acidic residues" evidence="1">
    <location>
        <begin position="249"/>
        <end position="261"/>
    </location>
</feature>
<reference evidence="3 4" key="1">
    <citation type="journal article" date="2019" name="Nat. Ecol. Evol.">
        <title>Megaphylogeny resolves global patterns of mushroom evolution.</title>
        <authorList>
            <person name="Varga T."/>
            <person name="Krizsan K."/>
            <person name="Foldi C."/>
            <person name="Dima B."/>
            <person name="Sanchez-Garcia M."/>
            <person name="Sanchez-Ramirez S."/>
            <person name="Szollosi G.J."/>
            <person name="Szarkandi J.G."/>
            <person name="Papp V."/>
            <person name="Albert L."/>
            <person name="Andreopoulos W."/>
            <person name="Angelini C."/>
            <person name="Antonin V."/>
            <person name="Barry K.W."/>
            <person name="Bougher N.L."/>
            <person name="Buchanan P."/>
            <person name="Buyck B."/>
            <person name="Bense V."/>
            <person name="Catcheside P."/>
            <person name="Chovatia M."/>
            <person name="Cooper J."/>
            <person name="Damon W."/>
            <person name="Desjardin D."/>
            <person name="Finy P."/>
            <person name="Geml J."/>
            <person name="Haridas S."/>
            <person name="Hughes K."/>
            <person name="Justo A."/>
            <person name="Karasinski D."/>
            <person name="Kautmanova I."/>
            <person name="Kiss B."/>
            <person name="Kocsube S."/>
            <person name="Kotiranta H."/>
            <person name="LaButti K.M."/>
            <person name="Lechner B.E."/>
            <person name="Liimatainen K."/>
            <person name="Lipzen A."/>
            <person name="Lukacs Z."/>
            <person name="Mihaltcheva S."/>
            <person name="Morgado L.N."/>
            <person name="Niskanen T."/>
            <person name="Noordeloos M.E."/>
            <person name="Ohm R.A."/>
            <person name="Ortiz-Santana B."/>
            <person name="Ovrebo C."/>
            <person name="Racz N."/>
            <person name="Riley R."/>
            <person name="Savchenko A."/>
            <person name="Shiryaev A."/>
            <person name="Soop K."/>
            <person name="Spirin V."/>
            <person name="Szebenyi C."/>
            <person name="Tomsovsky M."/>
            <person name="Tulloss R.E."/>
            <person name="Uehling J."/>
            <person name="Grigoriev I.V."/>
            <person name="Vagvolgyi C."/>
            <person name="Papp T."/>
            <person name="Martin F.M."/>
            <person name="Miettinen O."/>
            <person name="Hibbett D.S."/>
            <person name="Nagy L.G."/>
        </authorList>
    </citation>
    <scope>NUCLEOTIDE SEQUENCE [LARGE SCALE GENOMIC DNA]</scope>
    <source>
        <strain evidence="3 4">FP101781</strain>
    </source>
</reference>
<organism evidence="3 4">
    <name type="scientific">Coprinellus micaceus</name>
    <name type="common">Glistening ink-cap mushroom</name>
    <name type="synonym">Coprinus micaceus</name>
    <dbReference type="NCBI Taxonomy" id="71717"/>
    <lineage>
        <taxon>Eukaryota</taxon>
        <taxon>Fungi</taxon>
        <taxon>Dikarya</taxon>
        <taxon>Basidiomycota</taxon>
        <taxon>Agaricomycotina</taxon>
        <taxon>Agaricomycetes</taxon>
        <taxon>Agaricomycetidae</taxon>
        <taxon>Agaricales</taxon>
        <taxon>Agaricineae</taxon>
        <taxon>Psathyrellaceae</taxon>
        <taxon>Coprinellus</taxon>
    </lineage>
</organism>
<name>A0A4Y7T4Y0_COPMI</name>
<feature type="region of interest" description="Disordered" evidence="1">
    <location>
        <begin position="103"/>
        <end position="146"/>
    </location>
</feature>
<dbReference type="Proteomes" id="UP000298030">
    <property type="component" value="Unassembled WGS sequence"/>
</dbReference>
<dbReference type="AlphaFoldDB" id="A0A4Y7T4Y0"/>
<dbReference type="EMBL" id="QPFP01000028">
    <property type="protein sequence ID" value="TEB29226.1"/>
    <property type="molecule type" value="Genomic_DNA"/>
</dbReference>
<feature type="compositionally biased region" description="Basic and acidic residues" evidence="1">
    <location>
        <begin position="179"/>
        <end position="211"/>
    </location>
</feature>
<evidence type="ECO:0000259" key="2">
    <source>
        <dbReference type="SMART" id="SM01083"/>
    </source>
</evidence>
<evidence type="ECO:0000313" key="3">
    <source>
        <dbReference type="EMBL" id="TEB29226.1"/>
    </source>
</evidence>
<dbReference type="PANTHER" id="PTHR22093">
    <property type="entry name" value="LEUKOCYTE RECEPTOR CLUSTER LRC MEMBER 1"/>
    <property type="match status" value="1"/>
</dbReference>
<accession>A0A4Y7T4Y0</accession>
<evidence type="ECO:0000313" key="4">
    <source>
        <dbReference type="Proteomes" id="UP000298030"/>
    </source>
</evidence>
<keyword evidence="4" id="KW-1185">Reference proteome</keyword>
<feature type="compositionally biased region" description="Basic and acidic residues" evidence="1">
    <location>
        <begin position="114"/>
        <end position="127"/>
    </location>
</feature>
<dbReference type="PANTHER" id="PTHR22093:SF0">
    <property type="entry name" value="LEUKOCYTE RECEPTOR CLUSTER MEMBER 1"/>
    <property type="match status" value="1"/>
</dbReference>
<dbReference type="OrthoDB" id="2159131at2759"/>